<dbReference type="RefSeq" id="WP_144970532.1">
    <property type="nucleotide sequence ID" value="NZ_CP036289.1"/>
</dbReference>
<dbReference type="KEGG" id="bvo:Pan97_05610"/>
<proteinExistence type="predicted"/>
<evidence type="ECO:0000313" key="1">
    <source>
        <dbReference type="EMBL" id="QDU73585.1"/>
    </source>
</evidence>
<organism evidence="1 2">
    <name type="scientific">Bremerella volcania</name>
    <dbReference type="NCBI Taxonomy" id="2527984"/>
    <lineage>
        <taxon>Bacteria</taxon>
        <taxon>Pseudomonadati</taxon>
        <taxon>Planctomycetota</taxon>
        <taxon>Planctomycetia</taxon>
        <taxon>Pirellulales</taxon>
        <taxon>Pirellulaceae</taxon>
        <taxon>Bremerella</taxon>
    </lineage>
</organism>
<protein>
    <submittedName>
        <fullName evidence="1">Uncharacterized protein</fullName>
    </submittedName>
</protein>
<name>A0A518C2Y6_9BACT</name>
<dbReference type="Proteomes" id="UP000318626">
    <property type="component" value="Chromosome"/>
</dbReference>
<sequence length="133" mass="15585">MEHLSHEPAFKITFTPSRVDGMTEVSSVTVWPNKLEVETADGTQEFRFEEIGKIQESEIMRFMRRLGGAKPFGMLVADRDWFHPPKDRYFRFYTDPPMTVYMPTNDSEDYEESVFFRVQAVIRCGGYETYDMG</sequence>
<keyword evidence="2" id="KW-1185">Reference proteome</keyword>
<dbReference type="OrthoDB" id="290281at2"/>
<dbReference type="EMBL" id="CP036289">
    <property type="protein sequence ID" value="QDU73585.1"/>
    <property type="molecule type" value="Genomic_DNA"/>
</dbReference>
<accession>A0A518C2Y6</accession>
<gene>
    <name evidence="1" type="ORF">Pan97_05610</name>
</gene>
<evidence type="ECO:0000313" key="2">
    <source>
        <dbReference type="Proteomes" id="UP000318626"/>
    </source>
</evidence>
<reference evidence="2" key="1">
    <citation type="submission" date="2019-02" db="EMBL/GenBank/DDBJ databases">
        <title>Deep-cultivation of Planctomycetes and their phenomic and genomic characterization uncovers novel biology.</title>
        <authorList>
            <person name="Wiegand S."/>
            <person name="Jogler M."/>
            <person name="Boedeker C."/>
            <person name="Pinto D."/>
            <person name="Vollmers J."/>
            <person name="Rivas-Marin E."/>
            <person name="Kohn T."/>
            <person name="Peeters S.H."/>
            <person name="Heuer A."/>
            <person name="Rast P."/>
            <person name="Oberbeckmann S."/>
            <person name="Bunk B."/>
            <person name="Jeske O."/>
            <person name="Meyerdierks A."/>
            <person name="Storesund J.E."/>
            <person name="Kallscheuer N."/>
            <person name="Luecker S."/>
            <person name="Lage O.M."/>
            <person name="Pohl T."/>
            <person name="Merkel B.J."/>
            <person name="Hornburger P."/>
            <person name="Mueller R.-W."/>
            <person name="Bruemmer F."/>
            <person name="Labrenz M."/>
            <person name="Spormann A.M."/>
            <person name="Op den Camp H."/>
            <person name="Overmann J."/>
            <person name="Amann R."/>
            <person name="Jetten M.S.M."/>
            <person name="Mascher T."/>
            <person name="Medema M.H."/>
            <person name="Devos D.P."/>
            <person name="Kaster A.-K."/>
            <person name="Ovreas L."/>
            <person name="Rohde M."/>
            <person name="Galperin M.Y."/>
            <person name="Jogler C."/>
        </authorList>
    </citation>
    <scope>NUCLEOTIDE SEQUENCE [LARGE SCALE GENOMIC DNA]</scope>
    <source>
        <strain evidence="2">Pan97</strain>
    </source>
</reference>
<dbReference type="AlphaFoldDB" id="A0A518C2Y6"/>